<dbReference type="Proteomes" id="UP001470230">
    <property type="component" value="Unassembled WGS sequence"/>
</dbReference>
<dbReference type="Gene3D" id="1.20.1270.60">
    <property type="entry name" value="Arfaptin homology (AH) domain/BAR domain"/>
    <property type="match status" value="1"/>
</dbReference>
<keyword evidence="2" id="KW-1185">Reference proteome</keyword>
<organism evidence="1 2">
    <name type="scientific">Tritrichomonas musculus</name>
    <dbReference type="NCBI Taxonomy" id="1915356"/>
    <lineage>
        <taxon>Eukaryota</taxon>
        <taxon>Metamonada</taxon>
        <taxon>Parabasalia</taxon>
        <taxon>Tritrichomonadida</taxon>
        <taxon>Tritrichomonadidae</taxon>
        <taxon>Tritrichomonas</taxon>
    </lineage>
</organism>
<name>A0ABR2K3F8_9EUKA</name>
<dbReference type="EMBL" id="JAPFFF010000007">
    <property type="protein sequence ID" value="KAK8885388.1"/>
    <property type="molecule type" value="Genomic_DNA"/>
</dbReference>
<sequence length="238" mass="27405">MKAFLAKTKESIQAANNRIAAQVVGGKFEETPEYAEVSKHLDEVHEKFQKMSESVIQVNSIFKENQKVFGKLPEILNSSVAEGEENKVDYNKVTAACEKVNNELFKKYVSEPLKQALDQTKHLREVRDKRVTARAIYENANKLQEDRKAKGKETPENLEKYDKEVEEKKTKYEELDKEFLEGAKKVYEDRNETVKKVFAAFTYYYTNVNKLINEQLTSTCSTYSITVNEGDYTPITGE</sequence>
<accession>A0ABR2K3F8</accession>
<evidence type="ECO:0008006" key="3">
    <source>
        <dbReference type="Google" id="ProtNLM"/>
    </source>
</evidence>
<evidence type="ECO:0000313" key="2">
    <source>
        <dbReference type="Proteomes" id="UP001470230"/>
    </source>
</evidence>
<dbReference type="InterPro" id="IPR027267">
    <property type="entry name" value="AH/BAR_dom_sf"/>
</dbReference>
<proteinExistence type="predicted"/>
<gene>
    <name evidence="1" type="ORF">M9Y10_040836</name>
</gene>
<dbReference type="SUPFAM" id="SSF103657">
    <property type="entry name" value="BAR/IMD domain-like"/>
    <property type="match status" value="1"/>
</dbReference>
<evidence type="ECO:0000313" key="1">
    <source>
        <dbReference type="EMBL" id="KAK8885388.1"/>
    </source>
</evidence>
<reference evidence="1 2" key="1">
    <citation type="submission" date="2024-04" db="EMBL/GenBank/DDBJ databases">
        <title>Tritrichomonas musculus Genome.</title>
        <authorList>
            <person name="Alves-Ferreira E."/>
            <person name="Grigg M."/>
            <person name="Lorenzi H."/>
            <person name="Galac M."/>
        </authorList>
    </citation>
    <scope>NUCLEOTIDE SEQUENCE [LARGE SCALE GENOMIC DNA]</scope>
    <source>
        <strain evidence="1 2">EAF2021</strain>
    </source>
</reference>
<protein>
    <recommendedName>
        <fullName evidence="3">BAR domain-containing protein</fullName>
    </recommendedName>
</protein>
<comment type="caution">
    <text evidence="1">The sequence shown here is derived from an EMBL/GenBank/DDBJ whole genome shotgun (WGS) entry which is preliminary data.</text>
</comment>